<proteinExistence type="inferred from homology"/>
<dbReference type="InterPro" id="IPR007305">
    <property type="entry name" value="Vesicle_transpt_Got1/SFT2"/>
</dbReference>
<evidence type="ECO:0000256" key="1">
    <source>
        <dbReference type="ARBA" id="ARBA00004141"/>
    </source>
</evidence>
<feature type="transmembrane region" description="Helical" evidence="8">
    <location>
        <begin position="47"/>
        <end position="69"/>
    </location>
</feature>
<sequence length="170" mass="18897">MEQIGSFLASSGDGIDGIKNFFQPQQQPQTFVEEISSQFRMSLTKRIIAFVICIILGGLSIFWSTFFIISPRTFAKFYTFGNLCLLGSTFFLVGPMQQLKNMCAPQRFISSTLYFAALVGTLYTTLILQSMVISMAMIVIQMAAAVWYGASYIPFAQDCLRSTASTILPI</sequence>
<comment type="subcellular location">
    <subcellularLocation>
        <location evidence="1 8">Membrane</location>
        <topology evidence="1 8">Multi-pass membrane protein</topology>
    </subcellularLocation>
</comment>
<organism evidence="9">
    <name type="scientific">Arcella intermedia</name>
    <dbReference type="NCBI Taxonomy" id="1963864"/>
    <lineage>
        <taxon>Eukaryota</taxon>
        <taxon>Amoebozoa</taxon>
        <taxon>Tubulinea</taxon>
        <taxon>Elardia</taxon>
        <taxon>Arcellinida</taxon>
        <taxon>Sphaerothecina</taxon>
        <taxon>Arcellidae</taxon>
        <taxon>Arcella</taxon>
    </lineage>
</organism>
<dbReference type="GO" id="GO:0016192">
    <property type="term" value="P:vesicle-mediated transport"/>
    <property type="evidence" value="ECO:0007669"/>
    <property type="project" value="InterPro"/>
</dbReference>
<protein>
    <recommendedName>
        <fullName evidence="8">Vesicle transport protein</fullName>
    </recommendedName>
</protein>
<dbReference type="GO" id="GO:0012505">
    <property type="term" value="C:endomembrane system"/>
    <property type="evidence" value="ECO:0007669"/>
    <property type="project" value="UniProtKB-ARBA"/>
</dbReference>
<keyword evidence="4 8" id="KW-0653">Protein transport</keyword>
<evidence type="ECO:0000256" key="5">
    <source>
        <dbReference type="ARBA" id="ARBA00022989"/>
    </source>
</evidence>
<dbReference type="GO" id="GO:0005737">
    <property type="term" value="C:cytoplasm"/>
    <property type="evidence" value="ECO:0007669"/>
    <property type="project" value="UniProtKB-ARBA"/>
</dbReference>
<keyword evidence="3 8" id="KW-0812">Transmembrane</keyword>
<dbReference type="InterPro" id="IPR011691">
    <property type="entry name" value="Vesicle_transpt_SFT2"/>
</dbReference>
<evidence type="ECO:0000256" key="3">
    <source>
        <dbReference type="ARBA" id="ARBA00022692"/>
    </source>
</evidence>
<keyword evidence="2 8" id="KW-0813">Transport</keyword>
<evidence type="ECO:0000256" key="8">
    <source>
        <dbReference type="RuleBase" id="RU363111"/>
    </source>
</evidence>
<feature type="transmembrane region" description="Helical" evidence="8">
    <location>
        <begin position="75"/>
        <end position="96"/>
    </location>
</feature>
<evidence type="ECO:0000256" key="4">
    <source>
        <dbReference type="ARBA" id="ARBA00022927"/>
    </source>
</evidence>
<dbReference type="GO" id="GO:0015031">
    <property type="term" value="P:protein transport"/>
    <property type="evidence" value="ECO:0007669"/>
    <property type="project" value="UniProtKB-KW"/>
</dbReference>
<comment type="similarity">
    <text evidence="7 8">Belongs to the SFT2 family.</text>
</comment>
<name>A0A6B2LMT6_9EUKA</name>
<feature type="transmembrane region" description="Helical" evidence="8">
    <location>
        <begin position="132"/>
        <end position="153"/>
    </location>
</feature>
<dbReference type="EMBL" id="GIBP01009092">
    <property type="protein sequence ID" value="NDV38061.1"/>
    <property type="molecule type" value="Transcribed_RNA"/>
</dbReference>
<reference evidence="9" key="1">
    <citation type="journal article" date="2020" name="J. Eukaryot. Microbiol.">
        <title>De novo Sequencing, Assembly and Annotation of the Transcriptome for the Free-Living Testate Amoeba Arcella intermedia.</title>
        <authorList>
            <person name="Ribeiro G.M."/>
            <person name="Porfirio-Sousa A.L."/>
            <person name="Maurer-Alcala X.X."/>
            <person name="Katz L.A."/>
            <person name="Lahr D.J.G."/>
        </authorList>
    </citation>
    <scope>NUCLEOTIDE SEQUENCE</scope>
</reference>
<evidence type="ECO:0000256" key="2">
    <source>
        <dbReference type="ARBA" id="ARBA00022448"/>
    </source>
</evidence>
<dbReference type="PANTHER" id="PTHR23137:SF6">
    <property type="entry name" value="VESICLE TRANSPORT PROTEIN"/>
    <property type="match status" value="1"/>
</dbReference>
<feature type="transmembrane region" description="Helical" evidence="8">
    <location>
        <begin position="108"/>
        <end position="126"/>
    </location>
</feature>
<evidence type="ECO:0000256" key="6">
    <source>
        <dbReference type="ARBA" id="ARBA00023136"/>
    </source>
</evidence>
<evidence type="ECO:0000256" key="7">
    <source>
        <dbReference type="ARBA" id="ARBA00025800"/>
    </source>
</evidence>
<keyword evidence="6 8" id="KW-0472">Membrane</keyword>
<accession>A0A6B2LMT6</accession>
<dbReference type="PANTHER" id="PTHR23137">
    <property type="entry name" value="VESICLE TRANSPORT PROTEIN-RELATED"/>
    <property type="match status" value="1"/>
</dbReference>
<dbReference type="Pfam" id="PF04178">
    <property type="entry name" value="Got1"/>
    <property type="match status" value="1"/>
</dbReference>
<evidence type="ECO:0000313" key="9">
    <source>
        <dbReference type="EMBL" id="NDV38061.1"/>
    </source>
</evidence>
<dbReference type="AlphaFoldDB" id="A0A6B2LMT6"/>
<comment type="function">
    <text evidence="8">May be involved in fusion of retrograde transport vesicles derived from an endocytic compartment with the Golgi complex.</text>
</comment>
<keyword evidence="5 8" id="KW-1133">Transmembrane helix</keyword>
<dbReference type="GO" id="GO:0016020">
    <property type="term" value="C:membrane"/>
    <property type="evidence" value="ECO:0007669"/>
    <property type="project" value="UniProtKB-SubCell"/>
</dbReference>